<sequence length="330" mass="35026">MWTTAIKIFTIITACLSGSAVCMQITIPYPQINVTAGGNVTLYCTYASSVAIGKGLGIDWSFHEHYSQTSKAVYYLDAGTSSGVGNFVNRVTAATNPGNATITISNMQPRDTGTYYVTIMNPPDVTANAGQIQLTVLVAPSTPHCSIKGAVETGHHLSLKCYSETGMPRPTYYWNKVTDGVLSPTPPGMNYDTGMLIIGNLTKFETGHYRCTASNFLGNATCEIDLNTGGAEGIIAAAIIAALLAAVIIFAIIWIIVIKGKKKEKLAGTEMKPMMQANQETVPAQAAPTSQSLLAAPLDQANEYSNAHAEHVYTASSNEEMEGENTPAVA</sequence>
<evidence type="ECO:0000313" key="12">
    <source>
        <dbReference type="EMBL" id="KAJ1197551.1"/>
    </source>
</evidence>
<proteinExistence type="predicted"/>
<evidence type="ECO:0000256" key="2">
    <source>
        <dbReference type="ARBA" id="ARBA00022692"/>
    </source>
</evidence>
<dbReference type="Pfam" id="PF13927">
    <property type="entry name" value="Ig_3"/>
    <property type="match status" value="1"/>
</dbReference>
<dbReference type="PANTHER" id="PTHR44974:SF1">
    <property type="entry name" value="V-SET AND IMMUNOGLOBULIN DOMAIN-CONTAINING PROTEIN 1"/>
    <property type="match status" value="1"/>
</dbReference>
<evidence type="ECO:0000256" key="7">
    <source>
        <dbReference type="ARBA" id="ARBA00023157"/>
    </source>
</evidence>
<dbReference type="GO" id="GO:0016323">
    <property type="term" value="C:basolateral plasma membrane"/>
    <property type="evidence" value="ECO:0007669"/>
    <property type="project" value="TreeGrafter"/>
</dbReference>
<dbReference type="InterPro" id="IPR007110">
    <property type="entry name" value="Ig-like_dom"/>
</dbReference>
<dbReference type="SMART" id="SM00409">
    <property type="entry name" value="IG"/>
    <property type="match status" value="2"/>
</dbReference>
<dbReference type="PANTHER" id="PTHR44974">
    <property type="entry name" value="V-SET AND IMMUNOGLOBULIN DOMAIN-CONTAINING PROTEIN 1"/>
    <property type="match status" value="1"/>
</dbReference>
<keyword evidence="2 9" id="KW-0812">Transmembrane</keyword>
<feature type="transmembrane region" description="Helical" evidence="9">
    <location>
        <begin position="234"/>
        <end position="257"/>
    </location>
</feature>
<dbReference type="SUPFAM" id="SSF48726">
    <property type="entry name" value="Immunoglobulin"/>
    <property type="match status" value="2"/>
</dbReference>
<dbReference type="PROSITE" id="PS50835">
    <property type="entry name" value="IG_LIKE"/>
    <property type="match status" value="1"/>
</dbReference>
<evidence type="ECO:0000256" key="3">
    <source>
        <dbReference type="ARBA" id="ARBA00022729"/>
    </source>
</evidence>
<feature type="signal peptide" evidence="10">
    <location>
        <begin position="1"/>
        <end position="20"/>
    </location>
</feature>
<dbReference type="Gene3D" id="2.60.40.10">
    <property type="entry name" value="Immunoglobulins"/>
    <property type="match status" value="2"/>
</dbReference>
<evidence type="ECO:0000256" key="10">
    <source>
        <dbReference type="SAM" id="SignalP"/>
    </source>
</evidence>
<keyword evidence="4" id="KW-0677">Repeat</keyword>
<protein>
    <recommendedName>
        <fullName evidence="11">Ig-like domain-containing protein</fullName>
    </recommendedName>
</protein>
<dbReference type="Proteomes" id="UP001066276">
    <property type="component" value="Chromosome 2_1"/>
</dbReference>
<keyword evidence="13" id="KW-1185">Reference proteome</keyword>
<dbReference type="InterPro" id="IPR013783">
    <property type="entry name" value="Ig-like_fold"/>
</dbReference>
<dbReference type="Pfam" id="PF07686">
    <property type="entry name" value="V-set"/>
    <property type="match status" value="1"/>
</dbReference>
<comment type="subcellular location">
    <subcellularLocation>
        <location evidence="1">Membrane</location>
        <topology evidence="1">Single-pass type I membrane protein</topology>
    </subcellularLocation>
</comment>
<gene>
    <name evidence="12" type="ORF">NDU88_001408</name>
</gene>
<evidence type="ECO:0000313" key="13">
    <source>
        <dbReference type="Proteomes" id="UP001066276"/>
    </source>
</evidence>
<dbReference type="GO" id="GO:0030277">
    <property type="term" value="P:maintenance of gastrointestinal epithelium"/>
    <property type="evidence" value="ECO:0007669"/>
    <property type="project" value="InterPro"/>
</dbReference>
<accession>A0AAV7V9L3</accession>
<dbReference type="FunFam" id="2.60.40.10:FF:000095">
    <property type="entry name" value="immunoglobulin superfamily member 11 isoform X1"/>
    <property type="match status" value="1"/>
</dbReference>
<dbReference type="InterPro" id="IPR013106">
    <property type="entry name" value="Ig_V-set"/>
</dbReference>
<comment type="caution">
    <text evidence="12">The sequence shown here is derived from an EMBL/GenBank/DDBJ whole genome shotgun (WGS) entry which is preliminary data.</text>
</comment>
<dbReference type="InterPro" id="IPR003599">
    <property type="entry name" value="Ig_sub"/>
</dbReference>
<dbReference type="InterPro" id="IPR029861">
    <property type="entry name" value="VSIG1"/>
</dbReference>
<dbReference type="InterPro" id="IPR036179">
    <property type="entry name" value="Ig-like_dom_sf"/>
</dbReference>
<evidence type="ECO:0000256" key="4">
    <source>
        <dbReference type="ARBA" id="ARBA00022737"/>
    </source>
</evidence>
<reference evidence="12" key="1">
    <citation type="journal article" date="2022" name="bioRxiv">
        <title>Sequencing and chromosome-scale assembly of the giantPleurodeles waltlgenome.</title>
        <authorList>
            <person name="Brown T."/>
            <person name="Elewa A."/>
            <person name="Iarovenko S."/>
            <person name="Subramanian E."/>
            <person name="Araus A.J."/>
            <person name="Petzold A."/>
            <person name="Susuki M."/>
            <person name="Suzuki K.-i.T."/>
            <person name="Hayashi T."/>
            <person name="Toyoda A."/>
            <person name="Oliveira C."/>
            <person name="Osipova E."/>
            <person name="Leigh N.D."/>
            <person name="Simon A."/>
            <person name="Yun M.H."/>
        </authorList>
    </citation>
    <scope>NUCLEOTIDE SEQUENCE</scope>
    <source>
        <strain evidence="12">20211129_DDA</strain>
        <tissue evidence="12">Liver</tissue>
    </source>
</reference>
<evidence type="ECO:0000256" key="9">
    <source>
        <dbReference type="SAM" id="Phobius"/>
    </source>
</evidence>
<name>A0AAV7V9L3_PLEWA</name>
<organism evidence="12 13">
    <name type="scientific">Pleurodeles waltl</name>
    <name type="common">Iberian ribbed newt</name>
    <dbReference type="NCBI Taxonomy" id="8319"/>
    <lineage>
        <taxon>Eukaryota</taxon>
        <taxon>Metazoa</taxon>
        <taxon>Chordata</taxon>
        <taxon>Craniata</taxon>
        <taxon>Vertebrata</taxon>
        <taxon>Euteleostomi</taxon>
        <taxon>Amphibia</taxon>
        <taxon>Batrachia</taxon>
        <taxon>Caudata</taxon>
        <taxon>Salamandroidea</taxon>
        <taxon>Salamandridae</taxon>
        <taxon>Pleurodelinae</taxon>
        <taxon>Pleurodeles</taxon>
    </lineage>
</organism>
<dbReference type="EMBL" id="JANPWB010000003">
    <property type="protein sequence ID" value="KAJ1197551.1"/>
    <property type="molecule type" value="Genomic_DNA"/>
</dbReference>
<keyword evidence="5 9" id="KW-1133">Transmembrane helix</keyword>
<evidence type="ECO:0000256" key="8">
    <source>
        <dbReference type="ARBA" id="ARBA00023319"/>
    </source>
</evidence>
<feature type="domain" description="Ig-like" evidence="11">
    <location>
        <begin position="123"/>
        <end position="227"/>
    </location>
</feature>
<evidence type="ECO:0000256" key="6">
    <source>
        <dbReference type="ARBA" id="ARBA00023136"/>
    </source>
</evidence>
<feature type="chain" id="PRO_5043978466" description="Ig-like domain-containing protein" evidence="10">
    <location>
        <begin position="21"/>
        <end position="330"/>
    </location>
</feature>
<keyword evidence="7" id="KW-1015">Disulfide bond</keyword>
<evidence type="ECO:0000259" key="11">
    <source>
        <dbReference type="PROSITE" id="PS50835"/>
    </source>
</evidence>
<evidence type="ECO:0000256" key="1">
    <source>
        <dbReference type="ARBA" id="ARBA00004479"/>
    </source>
</evidence>
<keyword evidence="8" id="KW-0393">Immunoglobulin domain</keyword>
<dbReference type="GO" id="GO:0003382">
    <property type="term" value="P:epithelial cell morphogenesis"/>
    <property type="evidence" value="ECO:0007669"/>
    <property type="project" value="InterPro"/>
</dbReference>
<keyword evidence="6 9" id="KW-0472">Membrane</keyword>
<dbReference type="AlphaFoldDB" id="A0AAV7V9L3"/>
<keyword evidence="3 10" id="KW-0732">Signal</keyword>
<evidence type="ECO:0000256" key="5">
    <source>
        <dbReference type="ARBA" id="ARBA00022989"/>
    </source>
</evidence>